<evidence type="ECO:0000256" key="7">
    <source>
        <dbReference type="SAM" id="Phobius"/>
    </source>
</evidence>
<feature type="domain" description="Histidine kinase" evidence="8">
    <location>
        <begin position="1037"/>
        <end position="1282"/>
    </location>
</feature>
<dbReference type="InterPro" id="IPR000014">
    <property type="entry name" value="PAS"/>
</dbReference>
<keyword evidence="12" id="KW-1185">Reference proteome</keyword>
<dbReference type="EC" id="2.7.13.3" evidence="2"/>
<dbReference type="Proteomes" id="UP001549691">
    <property type="component" value="Unassembled WGS sequence"/>
</dbReference>
<evidence type="ECO:0000313" key="12">
    <source>
        <dbReference type="Proteomes" id="UP001549691"/>
    </source>
</evidence>
<dbReference type="SUPFAM" id="SSF55781">
    <property type="entry name" value="GAF domain-like"/>
    <property type="match status" value="1"/>
</dbReference>
<dbReference type="InterPro" id="IPR003661">
    <property type="entry name" value="HisK_dim/P_dom"/>
</dbReference>
<dbReference type="NCBIfam" id="TIGR00229">
    <property type="entry name" value="sensory_box"/>
    <property type="match status" value="3"/>
</dbReference>
<evidence type="ECO:0000256" key="6">
    <source>
        <dbReference type="SAM" id="MobiDB-lite"/>
    </source>
</evidence>
<keyword evidence="5" id="KW-0418">Kinase</keyword>
<dbReference type="InterPro" id="IPR013656">
    <property type="entry name" value="PAS_4"/>
</dbReference>
<accession>A0ABV2TJK6</accession>
<dbReference type="Pfam" id="PF13185">
    <property type="entry name" value="GAF_2"/>
    <property type="match status" value="1"/>
</dbReference>
<dbReference type="PANTHER" id="PTHR43304">
    <property type="entry name" value="PHYTOCHROME-LIKE PROTEIN CPH1"/>
    <property type="match status" value="1"/>
</dbReference>
<feature type="compositionally biased region" description="Polar residues" evidence="6">
    <location>
        <begin position="132"/>
        <end position="142"/>
    </location>
</feature>
<dbReference type="Gene3D" id="3.30.450.40">
    <property type="match status" value="1"/>
</dbReference>
<dbReference type="EMBL" id="JBEWZI010000004">
    <property type="protein sequence ID" value="MET7013710.1"/>
    <property type="molecule type" value="Genomic_DNA"/>
</dbReference>
<dbReference type="PROSITE" id="PS50109">
    <property type="entry name" value="HIS_KIN"/>
    <property type="match status" value="1"/>
</dbReference>
<dbReference type="InterPro" id="IPR004358">
    <property type="entry name" value="Sig_transdc_His_kin-like_C"/>
</dbReference>
<sequence>MTTPAKPHPASLFSLHIWRWPLLAALGTGILIAFVSQHLYREAREATETNLSIIAELKAHEIERWVLENRSSMMQPASGILALAFTAWQSSPHDELHDGELREVLNFYQRRHIEIERVDLYDTQGHFLISSDRNAPASQQLPPSDHPGGERAGLVDFYLSPTGQPRLGFTIPLTMKAAAGTHTVGFALLEINPKRYLFDFLQSWPMQHRSGETVLLRPVGDEAEVLNSPPNNGDTPARPRLNLSKAGLSAAQLDSPESVLAPGRDYHGVEVLRVIHPVEGTPWKIASKIDAAEVYAAPLRGSLAFSLLLCLLLAAIIRLLMQGHNRALQNAVMQQEQANAQVLRAFIEAVPESLFMLRRDGAIKLINHTGAARLGSTPEALIGSNMFELLPADIAAARRTIIEQACCSSQPITLNDSRSGVEYLSLLYPLGDDEHVVVIAMDVSARNADARALQVLTRTLQSFIDHLPGTAYVKDHESRVLIANQGFKDLLGLDPAAMIGKLSSEIFPGEFGRAMVTDDLRILASGQTEVIEEMFDGRYFESTKFIIPREDAPPLLGGLTLEVTSRHQAEEALRQSEENLRRLTDNLPNSYLYQVAQEADASRHIVYVSSGVERIFGLSPQAVIADLSLLLLRIDPAQMPAVREAQARALDGDFHMDLRMLRADGGWGWIAMHSRRRPGLNETGQIIWDGVATDVTDQRRDEELLALQARRASALLELPQQAERLDEAAFMAHAQDVAEQLTGSQIAFVHFVHEDQEAIELAAWSHNTLAHYCTATFDKHYPISQAGIWADSARHKRPVFVNDYANATGKRGLPEGHSHLQRLISVPVMEGGLVRMIAGVGNKPEDYTDTDVESVLLIANETWRIVRKQRAEQALAQTIQVIEASPVVCFRWRAEADRPVSFVSDNVRRWGYLPADLMAGKPPFSSLIHPEDLARVEAETNEHAKQGHTAYTQEYRLLQADGSTLWVSDLTSITRDALGQSRFIDGVLTDVSERKAHEIQLTESLTAQQALNKKLEEAHNQLLQSEKLAGIGQLAAGVAHELNNPIGFVHSNLGTLTEYVTALISLCDTYTTLLDDAQPDLPQLTEIRRIKHDQDYNYLRGDIFPLLEESREGLARVRKIVQDLRDFSRTGNQDWAQANLHKGLDSTLNIVANELKYKCTVRKEYAELPEVYCVISQINQVFMNLLVNAAQAIENNGEIVLRSGLEGEDQVWISISDSGHGIPPEMLNRIFDPFFTTKPVGVGTGLGLSLVFGIINRHHGRIEVSSKPGQGSTFRIVLPINPISPPEAV</sequence>
<feature type="domain" description="PAS" evidence="9">
    <location>
        <begin position="576"/>
        <end position="653"/>
    </location>
</feature>
<proteinExistence type="predicted"/>
<keyword evidence="7" id="KW-1133">Transmembrane helix</keyword>
<feature type="region of interest" description="Disordered" evidence="6">
    <location>
        <begin position="132"/>
        <end position="152"/>
    </location>
</feature>
<dbReference type="Gene3D" id="1.10.287.130">
    <property type="match status" value="1"/>
</dbReference>
<evidence type="ECO:0000256" key="1">
    <source>
        <dbReference type="ARBA" id="ARBA00000085"/>
    </source>
</evidence>
<dbReference type="InterPro" id="IPR035965">
    <property type="entry name" value="PAS-like_dom_sf"/>
</dbReference>
<feature type="domain" description="PAC" evidence="10">
    <location>
        <begin position="951"/>
        <end position="1003"/>
    </location>
</feature>
<keyword evidence="7" id="KW-0812">Transmembrane</keyword>
<dbReference type="CDD" id="cd00130">
    <property type="entry name" value="PAS"/>
    <property type="match status" value="4"/>
</dbReference>
<evidence type="ECO:0000256" key="5">
    <source>
        <dbReference type="ARBA" id="ARBA00022777"/>
    </source>
</evidence>
<evidence type="ECO:0000256" key="4">
    <source>
        <dbReference type="ARBA" id="ARBA00022679"/>
    </source>
</evidence>
<dbReference type="Pfam" id="PF08447">
    <property type="entry name" value="PAS_3"/>
    <property type="match status" value="2"/>
</dbReference>
<evidence type="ECO:0000313" key="11">
    <source>
        <dbReference type="EMBL" id="MET7013710.1"/>
    </source>
</evidence>
<reference evidence="11 12" key="1">
    <citation type="submission" date="2024-07" db="EMBL/GenBank/DDBJ databases">
        <title>Uliginosibacterium flavum JJ3220;KACC:17644.</title>
        <authorList>
            <person name="Kim M.K."/>
        </authorList>
    </citation>
    <scope>NUCLEOTIDE SEQUENCE [LARGE SCALE GENOMIC DNA]</scope>
    <source>
        <strain evidence="11 12">KACC:17644</strain>
    </source>
</reference>
<comment type="caution">
    <text evidence="11">The sequence shown here is derived from an EMBL/GenBank/DDBJ whole genome shotgun (WGS) entry which is preliminary data.</text>
</comment>
<dbReference type="SUPFAM" id="SSF55874">
    <property type="entry name" value="ATPase domain of HSP90 chaperone/DNA topoisomerase II/histidine kinase"/>
    <property type="match status" value="1"/>
</dbReference>
<keyword evidence="3" id="KW-0597">Phosphoprotein</keyword>
<comment type="catalytic activity">
    <reaction evidence="1">
        <text>ATP + protein L-histidine = ADP + protein N-phospho-L-histidine.</text>
        <dbReference type="EC" id="2.7.13.3"/>
    </reaction>
</comment>
<dbReference type="SMART" id="SM00091">
    <property type="entry name" value="PAS"/>
    <property type="match status" value="4"/>
</dbReference>
<dbReference type="SMART" id="SM00387">
    <property type="entry name" value="HATPase_c"/>
    <property type="match status" value="1"/>
</dbReference>
<dbReference type="InterPro" id="IPR036097">
    <property type="entry name" value="HisK_dim/P_sf"/>
</dbReference>
<dbReference type="InterPro" id="IPR029016">
    <property type="entry name" value="GAF-like_dom_sf"/>
</dbReference>
<dbReference type="RefSeq" id="WP_354600171.1">
    <property type="nucleotide sequence ID" value="NZ_JBEWZI010000004.1"/>
</dbReference>
<feature type="domain" description="PAS" evidence="9">
    <location>
        <begin position="339"/>
        <end position="390"/>
    </location>
</feature>
<dbReference type="InterPro" id="IPR052162">
    <property type="entry name" value="Sensor_kinase/Photoreceptor"/>
</dbReference>
<dbReference type="SMART" id="SM00065">
    <property type="entry name" value="GAF"/>
    <property type="match status" value="1"/>
</dbReference>
<dbReference type="PANTHER" id="PTHR43304:SF1">
    <property type="entry name" value="PAC DOMAIN-CONTAINING PROTEIN"/>
    <property type="match status" value="1"/>
</dbReference>
<dbReference type="InterPro" id="IPR036890">
    <property type="entry name" value="HATPase_C_sf"/>
</dbReference>
<dbReference type="InterPro" id="IPR003018">
    <property type="entry name" value="GAF"/>
</dbReference>
<dbReference type="PRINTS" id="PR00344">
    <property type="entry name" value="BCTRLSENSOR"/>
</dbReference>
<dbReference type="Gene3D" id="3.30.565.10">
    <property type="entry name" value="Histidine kinase-like ATPase, C-terminal domain"/>
    <property type="match status" value="1"/>
</dbReference>
<dbReference type="InterPro" id="IPR003594">
    <property type="entry name" value="HATPase_dom"/>
</dbReference>
<dbReference type="SUPFAM" id="SSF55785">
    <property type="entry name" value="PYP-like sensor domain (PAS domain)"/>
    <property type="match status" value="4"/>
</dbReference>
<evidence type="ECO:0000259" key="10">
    <source>
        <dbReference type="PROSITE" id="PS50113"/>
    </source>
</evidence>
<dbReference type="PROSITE" id="PS50112">
    <property type="entry name" value="PAS"/>
    <property type="match status" value="3"/>
</dbReference>
<keyword evidence="4" id="KW-0808">Transferase</keyword>
<dbReference type="InterPro" id="IPR005467">
    <property type="entry name" value="His_kinase_dom"/>
</dbReference>
<gene>
    <name evidence="11" type="ORF">ABXR19_05885</name>
</gene>
<evidence type="ECO:0000259" key="9">
    <source>
        <dbReference type="PROSITE" id="PS50112"/>
    </source>
</evidence>
<dbReference type="Pfam" id="PF08448">
    <property type="entry name" value="PAS_4"/>
    <property type="match status" value="2"/>
</dbReference>
<dbReference type="InterPro" id="IPR001610">
    <property type="entry name" value="PAC"/>
</dbReference>
<dbReference type="CDD" id="cd00082">
    <property type="entry name" value="HisKA"/>
    <property type="match status" value="1"/>
</dbReference>
<dbReference type="InterPro" id="IPR013655">
    <property type="entry name" value="PAS_fold_3"/>
</dbReference>
<evidence type="ECO:0000256" key="2">
    <source>
        <dbReference type="ARBA" id="ARBA00012438"/>
    </source>
</evidence>
<dbReference type="SMART" id="SM00388">
    <property type="entry name" value="HisKA"/>
    <property type="match status" value="1"/>
</dbReference>
<dbReference type="Pfam" id="PF02518">
    <property type="entry name" value="HATPase_c"/>
    <property type="match status" value="1"/>
</dbReference>
<dbReference type="Gene3D" id="3.30.450.20">
    <property type="entry name" value="PAS domain"/>
    <property type="match status" value="4"/>
</dbReference>
<evidence type="ECO:0000256" key="3">
    <source>
        <dbReference type="ARBA" id="ARBA00022553"/>
    </source>
</evidence>
<name>A0ABV2TJK6_9RHOO</name>
<feature type="domain" description="PAS" evidence="9">
    <location>
        <begin position="456"/>
        <end position="501"/>
    </location>
</feature>
<dbReference type="SUPFAM" id="SSF47384">
    <property type="entry name" value="Homodimeric domain of signal transducing histidine kinase"/>
    <property type="match status" value="1"/>
</dbReference>
<dbReference type="SMART" id="SM00086">
    <property type="entry name" value="PAC"/>
    <property type="match status" value="3"/>
</dbReference>
<dbReference type="PROSITE" id="PS50113">
    <property type="entry name" value="PAC"/>
    <property type="match status" value="2"/>
</dbReference>
<organism evidence="11 12">
    <name type="scientific">Uliginosibacterium flavum</name>
    <dbReference type="NCBI Taxonomy" id="1396831"/>
    <lineage>
        <taxon>Bacteria</taxon>
        <taxon>Pseudomonadati</taxon>
        <taxon>Pseudomonadota</taxon>
        <taxon>Betaproteobacteria</taxon>
        <taxon>Rhodocyclales</taxon>
        <taxon>Zoogloeaceae</taxon>
        <taxon>Uliginosibacterium</taxon>
    </lineage>
</organism>
<evidence type="ECO:0000259" key="8">
    <source>
        <dbReference type="PROSITE" id="PS50109"/>
    </source>
</evidence>
<dbReference type="InterPro" id="IPR000700">
    <property type="entry name" value="PAS-assoc_C"/>
</dbReference>
<protein>
    <recommendedName>
        <fullName evidence="2">histidine kinase</fullName>
        <ecNumber evidence="2">2.7.13.3</ecNumber>
    </recommendedName>
</protein>
<feature type="transmembrane region" description="Helical" evidence="7">
    <location>
        <begin position="17"/>
        <end position="35"/>
    </location>
</feature>
<feature type="transmembrane region" description="Helical" evidence="7">
    <location>
        <begin position="303"/>
        <end position="321"/>
    </location>
</feature>
<keyword evidence="7" id="KW-0472">Membrane</keyword>
<feature type="domain" description="PAC" evidence="10">
    <location>
        <begin position="654"/>
        <end position="707"/>
    </location>
</feature>